<dbReference type="GO" id="GO:0032259">
    <property type="term" value="P:methylation"/>
    <property type="evidence" value="ECO:0007669"/>
    <property type="project" value="UniProtKB-KW"/>
</dbReference>
<dbReference type="AlphaFoldDB" id="A0A7H0Y3V7"/>
<keyword evidence="2" id="KW-0489">Methyltransferase</keyword>
<evidence type="ECO:0000259" key="1">
    <source>
        <dbReference type="Pfam" id="PF13649"/>
    </source>
</evidence>
<dbReference type="InterPro" id="IPR029063">
    <property type="entry name" value="SAM-dependent_MTases_sf"/>
</dbReference>
<evidence type="ECO:0000313" key="3">
    <source>
        <dbReference type="Proteomes" id="UP000516384"/>
    </source>
</evidence>
<dbReference type="SUPFAM" id="SSF53335">
    <property type="entry name" value="S-adenosyl-L-methionine-dependent methyltransferases"/>
    <property type="match status" value="1"/>
</dbReference>
<dbReference type="RefSeq" id="WP_190297521.1">
    <property type="nucleotide sequence ID" value="NZ_CP061172.1"/>
</dbReference>
<sequence>MNSIEYKEFYNKIGKINGWNFSHVKCISEGVKWDFYNEVAKTCKKSDILLDIGTGGGEAILSIADSALLLVGIDHSTGMIETATKNSAESDIANVRFLQMDAENLNFPENFFNVISSRHSCFYAKEIAKVLVKGGMFLTQQVSENDKLNIKEAFGRGQAWGAKKDSLKAKYITELSDAGFNDIQSFEFNATEYYQTPADLIFLLKHTPIIPNFGEKEIDFQILQQFIFANQTEIGIRTNSERFMVIARK</sequence>
<reference evidence="2 3" key="1">
    <citation type="submission" date="2020-09" db="EMBL/GenBank/DDBJ databases">
        <title>Characterization of Paenibacillus peoriae strain ZF390 with broad-spectrum antimicrobial activity as a potential biocontrol agent.</title>
        <authorList>
            <person name="Li L."/>
            <person name="Zhao Y."/>
            <person name="Li B."/>
            <person name="Xie X."/>
        </authorList>
    </citation>
    <scope>NUCLEOTIDE SEQUENCE [LARGE SCALE GENOMIC DNA]</scope>
    <source>
        <strain evidence="2 3">ZF390</strain>
    </source>
</reference>
<dbReference type="Proteomes" id="UP000516384">
    <property type="component" value="Chromosome"/>
</dbReference>
<gene>
    <name evidence="2" type="ORF">IAQ67_18015</name>
</gene>
<evidence type="ECO:0000313" key="2">
    <source>
        <dbReference type="EMBL" id="QNR65765.1"/>
    </source>
</evidence>
<name>A0A7H0Y3V7_9BACL</name>
<proteinExistence type="predicted"/>
<dbReference type="InterPro" id="IPR052939">
    <property type="entry name" value="23S_rRNA_MeTrnsfrase_RlmA"/>
</dbReference>
<dbReference type="InterPro" id="IPR041698">
    <property type="entry name" value="Methyltransf_25"/>
</dbReference>
<dbReference type="PANTHER" id="PTHR43460">
    <property type="entry name" value="METHYLTRANSFERASE"/>
    <property type="match status" value="1"/>
</dbReference>
<organism evidence="2 3">
    <name type="scientific">Paenibacillus peoriae</name>
    <dbReference type="NCBI Taxonomy" id="59893"/>
    <lineage>
        <taxon>Bacteria</taxon>
        <taxon>Bacillati</taxon>
        <taxon>Bacillota</taxon>
        <taxon>Bacilli</taxon>
        <taxon>Bacillales</taxon>
        <taxon>Paenibacillaceae</taxon>
        <taxon>Paenibacillus</taxon>
    </lineage>
</organism>
<feature type="domain" description="Methyltransferase" evidence="1">
    <location>
        <begin position="50"/>
        <end position="132"/>
    </location>
</feature>
<dbReference type="EMBL" id="CP061172">
    <property type="protein sequence ID" value="QNR65765.1"/>
    <property type="molecule type" value="Genomic_DNA"/>
</dbReference>
<dbReference type="GO" id="GO:0008168">
    <property type="term" value="F:methyltransferase activity"/>
    <property type="evidence" value="ECO:0007669"/>
    <property type="project" value="UniProtKB-KW"/>
</dbReference>
<dbReference type="PANTHER" id="PTHR43460:SF1">
    <property type="entry name" value="METHYLTRANSFERASE TYPE 11 DOMAIN-CONTAINING PROTEIN"/>
    <property type="match status" value="1"/>
</dbReference>
<protein>
    <submittedName>
        <fullName evidence="2">Methyltransferase domain-containing protein</fullName>
    </submittedName>
</protein>
<keyword evidence="2" id="KW-0808">Transferase</keyword>
<dbReference type="Pfam" id="PF13649">
    <property type="entry name" value="Methyltransf_25"/>
    <property type="match status" value="1"/>
</dbReference>
<dbReference type="Gene3D" id="3.40.50.150">
    <property type="entry name" value="Vaccinia Virus protein VP39"/>
    <property type="match status" value="1"/>
</dbReference>
<dbReference type="CDD" id="cd02440">
    <property type="entry name" value="AdoMet_MTases"/>
    <property type="match status" value="1"/>
</dbReference>
<accession>A0A7H0Y3V7</accession>